<evidence type="ECO:0000313" key="2">
    <source>
        <dbReference type="EMBL" id="CAC5380618.1"/>
    </source>
</evidence>
<feature type="compositionally biased region" description="Polar residues" evidence="1">
    <location>
        <begin position="1"/>
        <end position="21"/>
    </location>
</feature>
<keyword evidence="3" id="KW-1185">Reference proteome</keyword>
<name>A0A6J8B9I7_MYTCO</name>
<sequence>MLSTLYLNPSSYNSKSHMSTSKFERSLGTETPNLHGIKQYTPILLADSKGYQLYNQRYYNTVEKEIQWWGDSGYTTADGLQYTKRNINRAIRQFAENVLPIILELITSNESELGSINNNIQRSLQPTEVNQWSNISPNKDNTNVTGPRITQNSLEYTQISQAEVQQNVTIYFCPTCNKRAGTRTVAYEQRDEWIHFNCAGLKKSDIDKIRDNPFVCRLRIENNLYSTEMVHNNTSINNTVKEVLHLDQQDPAIEFPKKQRPIYTSTRRWDEKNPTKYPEC</sequence>
<dbReference type="EMBL" id="CACVKT020002920">
    <property type="protein sequence ID" value="CAC5380618.1"/>
    <property type="molecule type" value="Genomic_DNA"/>
</dbReference>
<reference evidence="2 3" key="1">
    <citation type="submission" date="2020-06" db="EMBL/GenBank/DDBJ databases">
        <authorList>
            <person name="Li R."/>
            <person name="Bekaert M."/>
        </authorList>
    </citation>
    <scope>NUCLEOTIDE SEQUENCE [LARGE SCALE GENOMIC DNA]</scope>
    <source>
        <strain evidence="3">wild</strain>
    </source>
</reference>
<dbReference type="OrthoDB" id="436852at2759"/>
<accession>A0A6J8B9I7</accession>
<gene>
    <name evidence="2" type="ORF">MCOR_16558</name>
</gene>
<evidence type="ECO:0000313" key="3">
    <source>
        <dbReference type="Proteomes" id="UP000507470"/>
    </source>
</evidence>
<dbReference type="SUPFAM" id="SSF57903">
    <property type="entry name" value="FYVE/PHD zinc finger"/>
    <property type="match status" value="1"/>
</dbReference>
<dbReference type="AlphaFoldDB" id="A0A6J8B9I7"/>
<dbReference type="InterPro" id="IPR011011">
    <property type="entry name" value="Znf_FYVE_PHD"/>
</dbReference>
<evidence type="ECO:0008006" key="4">
    <source>
        <dbReference type="Google" id="ProtNLM"/>
    </source>
</evidence>
<dbReference type="Proteomes" id="UP000507470">
    <property type="component" value="Unassembled WGS sequence"/>
</dbReference>
<protein>
    <recommendedName>
        <fullName evidence="4">Zinc finger PHD-type domain-containing protein</fullName>
    </recommendedName>
</protein>
<feature type="region of interest" description="Disordered" evidence="1">
    <location>
        <begin position="1"/>
        <end position="25"/>
    </location>
</feature>
<organism evidence="2 3">
    <name type="scientific">Mytilus coruscus</name>
    <name type="common">Sea mussel</name>
    <dbReference type="NCBI Taxonomy" id="42192"/>
    <lineage>
        <taxon>Eukaryota</taxon>
        <taxon>Metazoa</taxon>
        <taxon>Spiralia</taxon>
        <taxon>Lophotrochozoa</taxon>
        <taxon>Mollusca</taxon>
        <taxon>Bivalvia</taxon>
        <taxon>Autobranchia</taxon>
        <taxon>Pteriomorphia</taxon>
        <taxon>Mytilida</taxon>
        <taxon>Mytiloidea</taxon>
        <taxon>Mytilidae</taxon>
        <taxon>Mytilinae</taxon>
        <taxon>Mytilus</taxon>
    </lineage>
</organism>
<proteinExistence type="predicted"/>
<evidence type="ECO:0000256" key="1">
    <source>
        <dbReference type="SAM" id="MobiDB-lite"/>
    </source>
</evidence>